<gene>
    <name evidence="12" type="ORF">QE152_g29154</name>
</gene>
<dbReference type="InterPro" id="IPR039768">
    <property type="entry name" value="Nmd3"/>
</dbReference>
<dbReference type="Pfam" id="PF04981">
    <property type="entry name" value="NMD3"/>
    <property type="match status" value="1"/>
</dbReference>
<evidence type="ECO:0000256" key="5">
    <source>
        <dbReference type="ARBA" id="ARBA00022490"/>
    </source>
</evidence>
<keyword evidence="7 8" id="KW-0539">Nucleus</keyword>
<evidence type="ECO:0000313" key="12">
    <source>
        <dbReference type="EMBL" id="KAK9703733.1"/>
    </source>
</evidence>
<keyword evidence="13" id="KW-1185">Reference proteome</keyword>
<keyword evidence="5 8" id="KW-0963">Cytoplasm</keyword>
<dbReference type="GO" id="GO:0015031">
    <property type="term" value="P:protein transport"/>
    <property type="evidence" value="ECO:0007669"/>
    <property type="project" value="UniProtKB-KW"/>
</dbReference>
<evidence type="ECO:0000259" key="10">
    <source>
        <dbReference type="Pfam" id="PF21192"/>
    </source>
</evidence>
<dbReference type="PANTHER" id="PTHR12746">
    <property type="entry name" value="NONSENSE-MEDIATED MRNA DECAY PROTEIN 3"/>
    <property type="match status" value="1"/>
</dbReference>
<evidence type="ECO:0000256" key="3">
    <source>
        <dbReference type="ARBA" id="ARBA00017035"/>
    </source>
</evidence>
<evidence type="ECO:0000259" key="11">
    <source>
        <dbReference type="Pfam" id="PF21193"/>
    </source>
</evidence>
<name>A0AAW1JJ36_POPJA</name>
<evidence type="ECO:0000256" key="6">
    <source>
        <dbReference type="ARBA" id="ARBA00022927"/>
    </source>
</evidence>
<evidence type="ECO:0000256" key="1">
    <source>
        <dbReference type="ARBA" id="ARBA00002269"/>
    </source>
</evidence>
<dbReference type="InterPro" id="IPR007064">
    <property type="entry name" value="Nmd3_N"/>
</dbReference>
<dbReference type="PANTHER" id="PTHR12746:SF2">
    <property type="entry name" value="60S RIBOSOMAL EXPORT PROTEIN NMD3"/>
    <property type="match status" value="1"/>
</dbReference>
<evidence type="ECO:0000256" key="7">
    <source>
        <dbReference type="ARBA" id="ARBA00023242"/>
    </source>
</evidence>
<dbReference type="InterPro" id="IPR048899">
    <property type="entry name" value="NMD_SH3"/>
</dbReference>
<feature type="domain" description="60S ribosomal export protein NMD3 SH3" evidence="11">
    <location>
        <begin position="252"/>
        <end position="297"/>
    </location>
</feature>
<feature type="domain" description="60S ribosomal export protein NMD3 OB-fold" evidence="10">
    <location>
        <begin position="314"/>
        <end position="410"/>
    </location>
</feature>
<dbReference type="GO" id="GO:0005634">
    <property type="term" value="C:nucleus"/>
    <property type="evidence" value="ECO:0007669"/>
    <property type="project" value="UniProtKB-SubCell"/>
</dbReference>
<evidence type="ECO:0000256" key="2">
    <source>
        <dbReference type="ARBA" id="ARBA00009794"/>
    </source>
</evidence>
<comment type="caution">
    <text evidence="12">The sequence shown here is derived from an EMBL/GenBank/DDBJ whole genome shotgun (WGS) entry which is preliminary data.</text>
</comment>
<dbReference type="Pfam" id="PF21193">
    <property type="entry name" value="NMD_SH3"/>
    <property type="match status" value="1"/>
</dbReference>
<accession>A0AAW1JJ36</accession>
<dbReference type="GO" id="GO:0000055">
    <property type="term" value="P:ribosomal large subunit export from nucleus"/>
    <property type="evidence" value="ECO:0007669"/>
    <property type="project" value="TreeGrafter"/>
</dbReference>
<keyword evidence="6 8" id="KW-0653">Protein transport</keyword>
<dbReference type="InterPro" id="IPR048898">
    <property type="entry name" value="OB_NMD3"/>
</dbReference>
<evidence type="ECO:0000256" key="4">
    <source>
        <dbReference type="ARBA" id="ARBA00022448"/>
    </source>
</evidence>
<evidence type="ECO:0000259" key="9">
    <source>
        <dbReference type="Pfam" id="PF04981"/>
    </source>
</evidence>
<sequence>MEYINEDQKPQPLKNKILCCECGTAIDPNPANMCAACLRSHVDITQDIPKQATLYFCRGCERYLQPPAEWIHCTLESRELLSLCLKKLKGLNRVKLIDAAFVWTEPHSKRIKVKLTVHGEVMGGAVLEQVFIVDYTVNHQMCDTCHRSEAQDYWRASVQVRQKSENKKTFYYLEQLILKHKAHENTLGIKPAHEGIDFFFATEGHAKKMVDFLTAVLPCRYQHSKKLISHDINSNIYNYKFTYSVEIVPLSKDSVVCLSKKLAQQLGGISPLCLVFRVTSTIYLIDPCTAQMAELSSTNFWRYPFNSICNPKQLVEYIVMDIECIMYKQKKSFPGQGSISTRHVTADIWLVKASELGINDNTIHTRTHLGHILKPGDSVLGYNLEDSNVNDDNLDKLDRNNVPDIILVKKHYDRSSRKKQRIWKLKHMTTEQETPFNTDTKDYNEFLDDLEEDPTLRQNVNIFKDTSKQIPVDHYDTIDPDAPHITLEEMLDDLVINDVEMAE</sequence>
<dbReference type="GO" id="GO:0043023">
    <property type="term" value="F:ribosomal large subunit binding"/>
    <property type="evidence" value="ECO:0007669"/>
    <property type="project" value="InterPro"/>
</dbReference>
<dbReference type="GO" id="GO:0005737">
    <property type="term" value="C:cytoplasm"/>
    <property type="evidence" value="ECO:0007669"/>
    <property type="project" value="UniProtKB-SubCell"/>
</dbReference>
<evidence type="ECO:0000256" key="8">
    <source>
        <dbReference type="RuleBase" id="RU364108"/>
    </source>
</evidence>
<dbReference type="EMBL" id="JASPKY010000364">
    <property type="protein sequence ID" value="KAK9703733.1"/>
    <property type="molecule type" value="Genomic_DNA"/>
</dbReference>
<dbReference type="Pfam" id="PF21192">
    <property type="entry name" value="OB_NMD3"/>
    <property type="match status" value="1"/>
</dbReference>
<reference evidence="12 13" key="1">
    <citation type="journal article" date="2024" name="BMC Genomics">
        <title>De novo assembly and annotation of Popillia japonica's genome with initial clues to its potential as an invasive pest.</title>
        <authorList>
            <person name="Cucini C."/>
            <person name="Boschi S."/>
            <person name="Funari R."/>
            <person name="Cardaioli E."/>
            <person name="Iannotti N."/>
            <person name="Marturano G."/>
            <person name="Paoli F."/>
            <person name="Bruttini M."/>
            <person name="Carapelli A."/>
            <person name="Frati F."/>
            <person name="Nardi F."/>
        </authorList>
    </citation>
    <scope>NUCLEOTIDE SEQUENCE [LARGE SCALE GENOMIC DNA]</scope>
    <source>
        <strain evidence="12">DMR45628</strain>
    </source>
</reference>
<dbReference type="Proteomes" id="UP001458880">
    <property type="component" value="Unassembled WGS sequence"/>
</dbReference>
<keyword evidence="4 8" id="KW-0813">Transport</keyword>
<feature type="domain" description="Nmd3 N-terminal" evidence="9">
    <location>
        <begin position="19"/>
        <end position="247"/>
    </location>
</feature>
<organism evidence="12 13">
    <name type="scientific">Popillia japonica</name>
    <name type="common">Japanese beetle</name>
    <dbReference type="NCBI Taxonomy" id="7064"/>
    <lineage>
        <taxon>Eukaryota</taxon>
        <taxon>Metazoa</taxon>
        <taxon>Ecdysozoa</taxon>
        <taxon>Arthropoda</taxon>
        <taxon>Hexapoda</taxon>
        <taxon>Insecta</taxon>
        <taxon>Pterygota</taxon>
        <taxon>Neoptera</taxon>
        <taxon>Endopterygota</taxon>
        <taxon>Coleoptera</taxon>
        <taxon>Polyphaga</taxon>
        <taxon>Scarabaeiformia</taxon>
        <taxon>Scarabaeidae</taxon>
        <taxon>Rutelinae</taxon>
        <taxon>Popillia</taxon>
    </lineage>
</organism>
<evidence type="ECO:0000313" key="13">
    <source>
        <dbReference type="Proteomes" id="UP001458880"/>
    </source>
</evidence>
<comment type="similarity">
    <text evidence="2 8">Belongs to the NMD3 family.</text>
</comment>
<proteinExistence type="inferred from homology"/>
<comment type="function">
    <text evidence="1 8">Acts as an adapter for the XPO1/CRM1-mediated export of the 60S ribosomal subunit.</text>
</comment>
<dbReference type="AlphaFoldDB" id="A0AAW1JJ36"/>
<comment type="subcellular location">
    <subcellularLocation>
        <location evidence="8">Cytoplasm</location>
    </subcellularLocation>
    <subcellularLocation>
        <location evidence="8">Nucleus</location>
    </subcellularLocation>
</comment>
<protein>
    <recommendedName>
        <fullName evidence="3 8">60S ribosomal export protein NMD3</fullName>
    </recommendedName>
</protein>